<dbReference type="EMBL" id="SJSM01000013">
    <property type="protein sequence ID" value="TCC92701.1"/>
    <property type="molecule type" value="Genomic_DNA"/>
</dbReference>
<evidence type="ECO:0000313" key="3">
    <source>
        <dbReference type="EMBL" id="TCC92701.1"/>
    </source>
</evidence>
<reference evidence="3 4" key="1">
    <citation type="submission" date="2019-02" db="EMBL/GenBank/DDBJ databases">
        <title>Pedobacter sp. RP-3-8 sp. nov., isolated from Arctic soil.</title>
        <authorList>
            <person name="Dahal R.H."/>
        </authorList>
    </citation>
    <scope>NUCLEOTIDE SEQUENCE [LARGE SCALE GENOMIC DNA]</scope>
    <source>
        <strain evidence="3 4">RP-3-8</strain>
    </source>
</reference>
<organism evidence="3 4">
    <name type="scientific">Pedobacter hiemivivus</name>
    <dbReference type="NCBI Taxonomy" id="2530454"/>
    <lineage>
        <taxon>Bacteria</taxon>
        <taxon>Pseudomonadati</taxon>
        <taxon>Bacteroidota</taxon>
        <taxon>Sphingobacteriia</taxon>
        <taxon>Sphingobacteriales</taxon>
        <taxon>Sphingobacteriaceae</taxon>
        <taxon>Pedobacter</taxon>
    </lineage>
</organism>
<dbReference type="PANTHER" id="PTHR12526">
    <property type="entry name" value="GLYCOSYLTRANSFERASE"/>
    <property type="match status" value="1"/>
</dbReference>
<accession>A0A4R0MZA4</accession>
<dbReference type="Proteomes" id="UP000291117">
    <property type="component" value="Unassembled WGS sequence"/>
</dbReference>
<dbReference type="OrthoDB" id="7560678at2"/>
<keyword evidence="4" id="KW-1185">Reference proteome</keyword>
<dbReference type="CDD" id="cd03801">
    <property type="entry name" value="GT4_PimA-like"/>
    <property type="match status" value="1"/>
</dbReference>
<protein>
    <submittedName>
        <fullName evidence="3">Glycosyltransferase</fullName>
    </submittedName>
</protein>
<name>A0A4R0MZA4_9SPHI</name>
<proteinExistence type="predicted"/>
<dbReference type="RefSeq" id="WP_131610604.1">
    <property type="nucleotide sequence ID" value="NZ_SJSM01000013.1"/>
</dbReference>
<dbReference type="Gene3D" id="3.40.50.2000">
    <property type="entry name" value="Glycogen Phosphorylase B"/>
    <property type="match status" value="2"/>
</dbReference>
<sequence>MAKVKIVHIIGALGRGGAERFVVDLCNELAKNDQYEIYLVSLCDNSVDTTFLNEVGNKVNYLSFHKKRGLSLKVLLRLTSWLVKQNADVVHSHLNALEYLLLYTFRSSRCRFFHTIHSIAEAECPNFLIKSFREILYRSHKVTPIVVSADGSESFRRYYGLDNETVIENGRPFLNLTDKAPLLIEEYKKDENSFLLIHVGRIIKVKNQLLLIKAVQKFNTIEEKKCKLLIIGDIRDESLYQELYAQAGKDRFIEFLGGKDNIADYLNIADFFCLSSFHEGMPISLIEALSVGCISICTKVGGIKNMIENEINGFLSMDNSVDSYYQTMKKAIFYPDKQRIKENSFNSFKQNYHIGASGEKHFHAYSLGLKR</sequence>
<keyword evidence="3" id="KW-0808">Transferase</keyword>
<dbReference type="GO" id="GO:0016757">
    <property type="term" value="F:glycosyltransferase activity"/>
    <property type="evidence" value="ECO:0007669"/>
    <property type="project" value="InterPro"/>
</dbReference>
<dbReference type="InterPro" id="IPR001296">
    <property type="entry name" value="Glyco_trans_1"/>
</dbReference>
<evidence type="ECO:0000259" key="1">
    <source>
        <dbReference type="Pfam" id="PF00534"/>
    </source>
</evidence>
<feature type="domain" description="Glycosyl transferase family 1" evidence="1">
    <location>
        <begin position="185"/>
        <end position="335"/>
    </location>
</feature>
<dbReference type="InterPro" id="IPR028098">
    <property type="entry name" value="Glyco_trans_4-like_N"/>
</dbReference>
<dbReference type="Pfam" id="PF00534">
    <property type="entry name" value="Glycos_transf_1"/>
    <property type="match status" value="1"/>
</dbReference>
<dbReference type="SUPFAM" id="SSF53756">
    <property type="entry name" value="UDP-Glycosyltransferase/glycogen phosphorylase"/>
    <property type="match status" value="1"/>
</dbReference>
<evidence type="ECO:0000259" key="2">
    <source>
        <dbReference type="Pfam" id="PF13439"/>
    </source>
</evidence>
<gene>
    <name evidence="3" type="ORF">EZ444_18355</name>
</gene>
<feature type="domain" description="Glycosyltransferase subfamily 4-like N-terminal" evidence="2">
    <location>
        <begin position="16"/>
        <end position="170"/>
    </location>
</feature>
<evidence type="ECO:0000313" key="4">
    <source>
        <dbReference type="Proteomes" id="UP000291117"/>
    </source>
</evidence>
<comment type="caution">
    <text evidence="3">The sequence shown here is derived from an EMBL/GenBank/DDBJ whole genome shotgun (WGS) entry which is preliminary data.</text>
</comment>
<dbReference type="Pfam" id="PF13439">
    <property type="entry name" value="Glyco_transf_4"/>
    <property type="match status" value="1"/>
</dbReference>
<dbReference type="AlphaFoldDB" id="A0A4R0MZA4"/>